<name>R8GXY9_BACCE</name>
<dbReference type="InterPro" id="IPR018913">
    <property type="entry name" value="BppU_N"/>
</dbReference>
<accession>R8GXY9</accession>
<proteinExistence type="predicted"/>
<dbReference type="Pfam" id="PF10651">
    <property type="entry name" value="BppU_N"/>
    <property type="match status" value="1"/>
</dbReference>
<dbReference type="PATRIC" id="fig|1053224.3.peg.6089"/>
<feature type="domain" description="BppU N-terminal" evidence="1">
    <location>
        <begin position="28"/>
        <end position="147"/>
    </location>
</feature>
<organism evidence="2 3">
    <name type="scientific">Bacillus cereus VD021</name>
    <dbReference type="NCBI Taxonomy" id="1053224"/>
    <lineage>
        <taxon>Bacteria</taxon>
        <taxon>Bacillati</taxon>
        <taxon>Bacillota</taxon>
        <taxon>Bacilli</taxon>
        <taxon>Bacillales</taxon>
        <taxon>Bacillaceae</taxon>
        <taxon>Bacillus</taxon>
        <taxon>Bacillus cereus group</taxon>
    </lineage>
</organism>
<dbReference type="AlphaFoldDB" id="R8GXY9"/>
<dbReference type="Gene3D" id="2.60.40.3350">
    <property type="match status" value="1"/>
</dbReference>
<evidence type="ECO:0000313" key="2">
    <source>
        <dbReference type="EMBL" id="EOO65465.1"/>
    </source>
</evidence>
<sequence length="1012" mass="111752">MEQLTTPYDLYVDLTEGTILVYVNGVPGTKVIQFYQNEGKTSVLNIHIRQQNDLLKLRNKTVRIAFKKPDDEIVWQPCEIVDANIGKVTVALEEQTLVVPGDLAVQLQVSDADGRISESDVFYIRVHKSLMTGETIKSTSSLPLLENAVKAGELFTGYKVSDLAAIKPTADAAKKAVDDTNKIVDANSGRITVLEKDMSKQGIKTQSLIHGPNIVNATAASPLNVEVQGRTLVNLLGQTIIDPTKYYLFMPNKGTTKITAGGNSYEGVAKFTGQSAISYTSKQDYRGKVAGSTVENGHIVKRTWSHSTLTTLAKPTETSSSMGEVEQLRYADYISLDGKYSPTSVNFDGGIAQEMHSFDVIRALQDKFGIQIWQGKTALADKVTIAKQLIVDYAAVLYANGSSPQGNKLYVKRWIPSTSTWFGSTTTTESNFTKVQTGSTNVQEIDSNGFINVIAYADASDGTRPSVVNIDYAMLELKTKMDTPLLEDALYEVDQATYNKINVHPDFTGQKLIDKYPYVEGVQHLNPILIAEGANLAPNLTEWTHPTNSKLIETDTIEIYSTGPYQQSLTNIPALPNMEYAYTVEEISGNGAFIGVNFIDDKGAFITQINADTNMKEFKFTTPSTCKVIQIKCSGRATGENTLRFRKPMLNIGSTPKPFVPKNLSYLYANTFLSGYNGVNDVLFKEDGQWKLLRKWERDLNLYGDIFDWKPNGNRTGGKEFIINFSSKEGAGILSRYEGVSVSYSMLPVNNGDGFNNTGSMSLRITAPNKDTGFVESYTPIGDEIKAYFNGWKVKNADANGKPTAWVSLVDGQDAPTQTLAYVRANRAAGYTPYKLTYQLVTPKIEIVQVEGDLVVDELTQVTVDSGVVVREKANPKQFNKEYYINRGDNNATFLPTRLKNRALRVLKVFKNGVEETRVNRYADKTSPSYGEECISIPEAIYDPSAEYTVTYLVLDKHQFTTNTTDVKVSYNQSVRSTTDALTVGQSDNTTSISILQNLMTDVLARLKANSL</sequence>
<gene>
    <name evidence="2" type="ORF">IIC_06075</name>
</gene>
<dbReference type="RefSeq" id="WP_016101328.1">
    <property type="nucleotide sequence ID" value="NZ_KB976275.1"/>
</dbReference>
<comment type="caution">
    <text evidence="2">The sequence shown here is derived from an EMBL/GenBank/DDBJ whole genome shotgun (WGS) entry which is preliminary data.</text>
</comment>
<evidence type="ECO:0000313" key="3">
    <source>
        <dbReference type="Proteomes" id="UP000014040"/>
    </source>
</evidence>
<dbReference type="EMBL" id="AHES01000082">
    <property type="protein sequence ID" value="EOO65465.1"/>
    <property type="molecule type" value="Genomic_DNA"/>
</dbReference>
<reference evidence="2 3" key="1">
    <citation type="submission" date="2012-12" db="EMBL/GenBank/DDBJ databases">
        <title>The Genome Sequence of Bacillus cereus VD021.</title>
        <authorList>
            <consortium name="The Broad Institute Genome Sequencing Platform"/>
            <consortium name="The Broad Institute Genome Sequencing Center for Infectious Disease"/>
            <person name="Feldgarden M."/>
            <person name="Van der Auwera G.A."/>
            <person name="Mahillon J."/>
            <person name="Duprez V."/>
            <person name="Timmery S."/>
            <person name="Mattelet C."/>
            <person name="Dierick K."/>
            <person name="Sun M."/>
            <person name="Yu Z."/>
            <person name="Zhu L."/>
            <person name="Hu X."/>
            <person name="Shank E.B."/>
            <person name="Swiecicka I."/>
            <person name="Hansen B.M."/>
            <person name="Andrup L."/>
            <person name="Walker B."/>
            <person name="Young S.K."/>
            <person name="Zeng Q."/>
            <person name="Gargeya S."/>
            <person name="Fitzgerald M."/>
            <person name="Haas B."/>
            <person name="Abouelleil A."/>
            <person name="Alvarado L."/>
            <person name="Arachchi H.M."/>
            <person name="Berlin A.M."/>
            <person name="Chapman S.B."/>
            <person name="Dewar J."/>
            <person name="Goldberg J."/>
            <person name="Griggs A."/>
            <person name="Gujja S."/>
            <person name="Hansen M."/>
            <person name="Howarth C."/>
            <person name="Imamovic A."/>
            <person name="Larimer J."/>
            <person name="McCowan C."/>
            <person name="Murphy C."/>
            <person name="Neiman D."/>
            <person name="Pearson M."/>
            <person name="Priest M."/>
            <person name="Roberts A."/>
            <person name="Saif S."/>
            <person name="Shea T."/>
            <person name="Sisk P."/>
            <person name="Sykes S."/>
            <person name="Wortman J."/>
            <person name="Nusbaum C."/>
            <person name="Birren B."/>
        </authorList>
    </citation>
    <scope>NUCLEOTIDE SEQUENCE [LARGE SCALE GENOMIC DNA]</scope>
    <source>
        <strain evidence="2 3">VD021</strain>
    </source>
</reference>
<protein>
    <recommendedName>
        <fullName evidence="1">BppU N-terminal domain-containing protein</fullName>
    </recommendedName>
</protein>
<dbReference type="Proteomes" id="UP000014040">
    <property type="component" value="Unassembled WGS sequence"/>
</dbReference>
<evidence type="ECO:0000259" key="1">
    <source>
        <dbReference type="Pfam" id="PF10651"/>
    </source>
</evidence>
<dbReference type="HOGENOM" id="CLU_008746_1_0_9"/>